<accession>A0AAJ1IHQ9</accession>
<sequence>MKKYLVSVLYVIVILIAASAQEVSGKQEIAVFSLSYSDWSTPSGALGIVDQQIIEVLSNIGRFNVRGLDLRLKAEDVAEFTSMVRDVNEANLVIDDKYRLGEAVFTEAVFEELVGSFIIVIPSLTHYDSLVEAVDSGALWQVELQTSFSFVLVKDSSTIAQFSINTYGSGDTQRAATLDAAAAISGQLQFELKKIDQFRLKSGIIEVLPRGRVIIELGEEMGVVKGDEFSIVTTETLESGHVIQNNSGLLVVSDVKQDVSFGKILYNDGVPEPGAQLAEVPRLGTELSLYGNLLFDIDYLDLCGGIVGVKSVFSRGFYDFRPIAGIEIPFVDEATDSTWPGIPVSIYGGGELLWYFGRFQIEPSLALGVTGLIPVDEYDVFDVTHFGGRLELALNWMASDNFKIFLNGGYTYWWAPTASTTVSSYGGIFGGLGGTFKL</sequence>
<dbReference type="Proteomes" id="UP001221217">
    <property type="component" value="Unassembled WGS sequence"/>
</dbReference>
<gene>
    <name evidence="1" type="ORF">PQJ61_16520</name>
</gene>
<evidence type="ECO:0000313" key="1">
    <source>
        <dbReference type="EMBL" id="MDC7228369.1"/>
    </source>
</evidence>
<reference evidence="1 2" key="1">
    <citation type="submission" date="2022-12" db="EMBL/GenBank/DDBJ databases">
        <title>Metagenome assembled genome from gulf of manar.</title>
        <authorList>
            <person name="Kohli P."/>
            <person name="Pk S."/>
            <person name="Venkata Ramana C."/>
            <person name="Sasikala C."/>
        </authorList>
    </citation>
    <scope>NUCLEOTIDE SEQUENCE [LARGE SCALE GENOMIC DNA]</scope>
    <source>
        <strain evidence="1">JB008</strain>
    </source>
</reference>
<name>A0AAJ1IHQ9_9SPIO</name>
<protein>
    <submittedName>
        <fullName evidence="1">Uncharacterized protein</fullName>
    </submittedName>
</protein>
<organism evidence="1 2">
    <name type="scientific">Candidatus Thalassospirochaeta sargassi</name>
    <dbReference type="NCBI Taxonomy" id="3119039"/>
    <lineage>
        <taxon>Bacteria</taxon>
        <taxon>Pseudomonadati</taxon>
        <taxon>Spirochaetota</taxon>
        <taxon>Spirochaetia</taxon>
        <taxon>Spirochaetales</taxon>
        <taxon>Spirochaetaceae</taxon>
        <taxon>Candidatus Thalassospirochaeta</taxon>
    </lineage>
</organism>
<dbReference type="EMBL" id="JAQQAL010000044">
    <property type="protein sequence ID" value="MDC7228369.1"/>
    <property type="molecule type" value="Genomic_DNA"/>
</dbReference>
<proteinExistence type="predicted"/>
<dbReference type="AlphaFoldDB" id="A0AAJ1IHQ9"/>
<evidence type="ECO:0000313" key="2">
    <source>
        <dbReference type="Proteomes" id="UP001221217"/>
    </source>
</evidence>
<comment type="caution">
    <text evidence="1">The sequence shown here is derived from an EMBL/GenBank/DDBJ whole genome shotgun (WGS) entry which is preliminary data.</text>
</comment>